<sequence>MLQENTIKNQEKDLMDLSTEVSQLAHRLNMLTQLLSDKLFNTVDEYKRITNKRAENEQLGLLIYLFGNELPKLDFLCDELVITRIELQGLSEQLNGLAYPKEEH</sequence>
<dbReference type="AlphaFoldDB" id="A0A0R1TV51"/>
<dbReference type="STRING" id="1423724.FC32_GL001361"/>
<dbReference type="PATRIC" id="fig|1423724.4.peg.1422"/>
<dbReference type="EMBL" id="AZFT01000053">
    <property type="protein sequence ID" value="KRL84084.1"/>
    <property type="molecule type" value="Genomic_DNA"/>
</dbReference>
<keyword evidence="2" id="KW-1185">Reference proteome</keyword>
<comment type="caution">
    <text evidence="1">The sequence shown here is derived from an EMBL/GenBank/DDBJ whole genome shotgun (WGS) entry which is preliminary data.</text>
</comment>
<dbReference type="Proteomes" id="UP000051324">
    <property type="component" value="Unassembled WGS sequence"/>
</dbReference>
<reference evidence="1 2" key="1">
    <citation type="journal article" date="2015" name="Genome Announc.">
        <title>Expanding the biotechnology potential of lactobacilli through comparative genomics of 213 strains and associated genera.</title>
        <authorList>
            <person name="Sun Z."/>
            <person name="Harris H.M."/>
            <person name="McCann A."/>
            <person name="Guo C."/>
            <person name="Argimon S."/>
            <person name="Zhang W."/>
            <person name="Yang X."/>
            <person name="Jeffery I.B."/>
            <person name="Cooney J.C."/>
            <person name="Kagawa T.F."/>
            <person name="Liu W."/>
            <person name="Song Y."/>
            <person name="Salvetti E."/>
            <person name="Wrobel A."/>
            <person name="Rasinkangas P."/>
            <person name="Parkhill J."/>
            <person name="Rea M.C."/>
            <person name="O'Sullivan O."/>
            <person name="Ritari J."/>
            <person name="Douillard F.P."/>
            <person name="Paul Ross R."/>
            <person name="Yang R."/>
            <person name="Briner A.E."/>
            <person name="Felis G.E."/>
            <person name="de Vos W.M."/>
            <person name="Barrangou R."/>
            <person name="Klaenhammer T.R."/>
            <person name="Caufield P.W."/>
            <person name="Cui Y."/>
            <person name="Zhang H."/>
            <person name="O'Toole P.W."/>
        </authorList>
    </citation>
    <scope>NUCLEOTIDE SEQUENCE [LARGE SCALE GENOMIC DNA]</scope>
    <source>
        <strain evidence="1 2">DSM 16634</strain>
    </source>
</reference>
<protein>
    <submittedName>
        <fullName evidence="1">Uncharacterized protein</fullName>
    </submittedName>
</protein>
<gene>
    <name evidence="1" type="ORF">FC32_GL001361</name>
</gene>
<evidence type="ECO:0000313" key="1">
    <source>
        <dbReference type="EMBL" id="KRL84084.1"/>
    </source>
</evidence>
<dbReference type="RefSeq" id="WP_025088067.1">
    <property type="nucleotide sequence ID" value="NZ_AZFT01000053.1"/>
</dbReference>
<evidence type="ECO:0000313" key="2">
    <source>
        <dbReference type="Proteomes" id="UP000051324"/>
    </source>
</evidence>
<name>A0A0R1TV51_9LACO</name>
<proteinExistence type="predicted"/>
<organism evidence="1 2">
    <name type="scientific">Ligilactobacillus apodemi DSM 16634 = JCM 16172</name>
    <dbReference type="NCBI Taxonomy" id="1423724"/>
    <lineage>
        <taxon>Bacteria</taxon>
        <taxon>Bacillati</taxon>
        <taxon>Bacillota</taxon>
        <taxon>Bacilli</taxon>
        <taxon>Lactobacillales</taxon>
        <taxon>Lactobacillaceae</taxon>
        <taxon>Ligilactobacillus</taxon>
    </lineage>
</organism>
<accession>A0A0R1TV51</accession>